<proteinExistence type="predicted"/>
<accession>A0A1Z4LR06</accession>
<gene>
    <name evidence="3" type="ORF">NIES267_31830</name>
</gene>
<dbReference type="Proteomes" id="UP000218418">
    <property type="component" value="Chromosome"/>
</dbReference>
<dbReference type="EMBL" id="AP018227">
    <property type="protein sequence ID" value="BAY83692.1"/>
    <property type="molecule type" value="Genomic_DNA"/>
</dbReference>
<evidence type="ECO:0008006" key="5">
    <source>
        <dbReference type="Google" id="ProtNLM"/>
    </source>
</evidence>
<dbReference type="AlphaFoldDB" id="A0A1Z4LR06"/>
<sequence>MLKQKLSASLIVINALAGLSIASAAFAAKPPSTSICPEGWVLAPNPQLGCVPNKIKAPGTIRPIKKNPPSTRICPEGWVPARPPLNPQLGCLPNQIKNPELNQPIRKNTPSRQIKLGS</sequence>
<feature type="region of interest" description="Disordered" evidence="1">
    <location>
        <begin position="93"/>
        <end position="118"/>
    </location>
</feature>
<evidence type="ECO:0000313" key="3">
    <source>
        <dbReference type="EMBL" id="BAY83692.1"/>
    </source>
</evidence>
<keyword evidence="2" id="KW-0732">Signal</keyword>
<evidence type="ECO:0000256" key="2">
    <source>
        <dbReference type="SAM" id="SignalP"/>
    </source>
</evidence>
<organism evidence="3 4">
    <name type="scientific">Calothrix parasitica NIES-267</name>
    <dbReference type="NCBI Taxonomy" id="1973488"/>
    <lineage>
        <taxon>Bacteria</taxon>
        <taxon>Bacillati</taxon>
        <taxon>Cyanobacteriota</taxon>
        <taxon>Cyanophyceae</taxon>
        <taxon>Nostocales</taxon>
        <taxon>Calotrichaceae</taxon>
        <taxon>Calothrix</taxon>
    </lineage>
</organism>
<reference evidence="3 4" key="1">
    <citation type="submission" date="2017-06" db="EMBL/GenBank/DDBJ databases">
        <title>Genome sequencing of cyanobaciteial culture collection at National Institute for Environmental Studies (NIES).</title>
        <authorList>
            <person name="Hirose Y."/>
            <person name="Shimura Y."/>
            <person name="Fujisawa T."/>
            <person name="Nakamura Y."/>
            <person name="Kawachi M."/>
        </authorList>
    </citation>
    <scope>NUCLEOTIDE SEQUENCE [LARGE SCALE GENOMIC DNA]</scope>
    <source>
        <strain evidence="3 4">NIES-267</strain>
    </source>
</reference>
<feature type="signal peptide" evidence="2">
    <location>
        <begin position="1"/>
        <end position="27"/>
    </location>
</feature>
<evidence type="ECO:0000256" key="1">
    <source>
        <dbReference type="SAM" id="MobiDB-lite"/>
    </source>
</evidence>
<name>A0A1Z4LR06_9CYAN</name>
<protein>
    <recommendedName>
        <fullName evidence="5">Secreted protein</fullName>
    </recommendedName>
</protein>
<keyword evidence="4" id="KW-1185">Reference proteome</keyword>
<feature type="compositionally biased region" description="Polar residues" evidence="1">
    <location>
        <begin position="95"/>
        <end position="112"/>
    </location>
</feature>
<evidence type="ECO:0000313" key="4">
    <source>
        <dbReference type="Proteomes" id="UP000218418"/>
    </source>
</evidence>
<feature type="chain" id="PRO_5013029292" description="Secreted protein" evidence="2">
    <location>
        <begin position="28"/>
        <end position="118"/>
    </location>
</feature>
<dbReference type="OrthoDB" id="516194at2"/>